<comment type="caution">
    <text evidence="2">The sequence shown here is derived from an EMBL/GenBank/DDBJ whole genome shotgun (WGS) entry which is preliminary data.</text>
</comment>
<evidence type="ECO:0000313" key="3">
    <source>
        <dbReference type="Proteomes" id="UP000178082"/>
    </source>
</evidence>
<keyword evidence="1" id="KW-0812">Transmembrane</keyword>
<feature type="transmembrane region" description="Helical" evidence="1">
    <location>
        <begin position="102"/>
        <end position="125"/>
    </location>
</feature>
<feature type="transmembrane region" description="Helical" evidence="1">
    <location>
        <begin position="137"/>
        <end position="158"/>
    </location>
</feature>
<keyword evidence="1" id="KW-1133">Transmembrane helix</keyword>
<dbReference type="Proteomes" id="UP000178082">
    <property type="component" value="Unassembled WGS sequence"/>
</dbReference>
<sequence>MENVTIIPVNPLMIFPFVFLLLSIAVIPLINKHWWERNYPVFSFGLGFVAIIYYIFFLKNSARMVHTGLEYISFITLIGSLFVVAGGIHINIKGQSTPHANVIMLSIGALVSNVLGTTGASVLLIRPYLKVNKYRLTSYHVVFFIFIVSNIGGALTPIGDPPLFLGYLKGVPFFWVINKVWSAWLLAISLLLIIFYLIDYRYYIRVKEKLREEVEFKGEETHVLGLYNILFLILILIAVFINKPVLLRESIMAGAAICSYFTTRKEIHERNKFNFIPIKEVAILFAGIFATMVPCLDWLQINAGKLGIETPGQFFWGTGILSGVLDNAPTYLNFLSASFGLHDLQLDNQTHMVIFLEQHWKYLQAISVAAVFFGAITYIGNGPNFMVKSISEQEGVHCPSFFGYIIKYSLPILVPIFAFIWLLFFRVN</sequence>
<dbReference type="Pfam" id="PF16980">
    <property type="entry name" value="CitMHS_2"/>
    <property type="match status" value="1"/>
</dbReference>
<gene>
    <name evidence="2" type="ORF">A3G31_10885</name>
</gene>
<accession>A0A1F7SFA5</accession>
<feature type="transmembrane region" description="Helical" evidence="1">
    <location>
        <begin position="401"/>
        <end position="425"/>
    </location>
</feature>
<feature type="transmembrane region" description="Helical" evidence="1">
    <location>
        <begin position="362"/>
        <end position="381"/>
    </location>
</feature>
<evidence type="ECO:0000256" key="1">
    <source>
        <dbReference type="SAM" id="Phobius"/>
    </source>
</evidence>
<feature type="transmembrane region" description="Helical" evidence="1">
    <location>
        <begin position="223"/>
        <end position="241"/>
    </location>
</feature>
<reference evidence="2 3" key="1">
    <citation type="journal article" date="2016" name="Nat. Commun.">
        <title>Thousands of microbial genomes shed light on interconnected biogeochemical processes in an aquifer system.</title>
        <authorList>
            <person name="Anantharaman K."/>
            <person name="Brown C.T."/>
            <person name="Hug L.A."/>
            <person name="Sharon I."/>
            <person name="Castelle C.J."/>
            <person name="Probst A.J."/>
            <person name="Thomas B.C."/>
            <person name="Singh A."/>
            <person name="Wilkins M.J."/>
            <person name="Karaoz U."/>
            <person name="Brodie E.L."/>
            <person name="Williams K.H."/>
            <person name="Hubbard S.S."/>
            <person name="Banfield J.F."/>
        </authorList>
    </citation>
    <scope>NUCLEOTIDE SEQUENCE [LARGE SCALE GENOMIC DNA]</scope>
</reference>
<evidence type="ECO:0000313" key="2">
    <source>
        <dbReference type="EMBL" id="OGL52486.1"/>
    </source>
</evidence>
<feature type="transmembrane region" description="Helical" evidence="1">
    <location>
        <begin position="281"/>
        <end position="299"/>
    </location>
</feature>
<protein>
    <submittedName>
        <fullName evidence="2">Sodium:proton antiporter</fullName>
    </submittedName>
</protein>
<proteinExistence type="predicted"/>
<keyword evidence="1" id="KW-0472">Membrane</keyword>
<feature type="transmembrane region" description="Helical" evidence="1">
    <location>
        <begin position="181"/>
        <end position="202"/>
    </location>
</feature>
<dbReference type="AlphaFoldDB" id="A0A1F7SFA5"/>
<feature type="transmembrane region" description="Helical" evidence="1">
    <location>
        <begin position="37"/>
        <end position="57"/>
    </location>
</feature>
<organism evidence="2 3">
    <name type="scientific">Candidatus Schekmanbacteria bacterium RIFCSPLOWO2_12_FULL_38_15</name>
    <dbReference type="NCBI Taxonomy" id="1817883"/>
    <lineage>
        <taxon>Bacteria</taxon>
        <taxon>Candidatus Schekmaniibacteriota</taxon>
    </lineage>
</organism>
<dbReference type="STRING" id="1817883.A3G31_10885"/>
<dbReference type="InterPro" id="IPR031566">
    <property type="entry name" value="CitMHS_2"/>
</dbReference>
<dbReference type="EMBL" id="MGDI01000031">
    <property type="protein sequence ID" value="OGL52486.1"/>
    <property type="molecule type" value="Genomic_DNA"/>
</dbReference>
<name>A0A1F7SFA5_9BACT</name>
<feature type="transmembrane region" description="Helical" evidence="1">
    <location>
        <begin position="69"/>
        <end position="90"/>
    </location>
</feature>
<feature type="transmembrane region" description="Helical" evidence="1">
    <location>
        <begin position="12"/>
        <end position="31"/>
    </location>
</feature>